<dbReference type="AlphaFoldDB" id="A0A8B8E8B0"/>
<feature type="compositionally biased region" description="Low complexity" evidence="13">
    <location>
        <begin position="828"/>
        <end position="849"/>
    </location>
</feature>
<evidence type="ECO:0000256" key="12">
    <source>
        <dbReference type="PROSITE-ProRule" id="PRU10141"/>
    </source>
</evidence>
<feature type="chain" id="PRO_5044666412" description="receptor protein-tyrosine kinase" evidence="15">
    <location>
        <begin position="22"/>
        <end position="978"/>
    </location>
</feature>
<keyword evidence="8 14" id="KW-0472">Membrane</keyword>
<feature type="transmembrane region" description="Helical" evidence="14">
    <location>
        <begin position="424"/>
        <end position="445"/>
    </location>
</feature>
<evidence type="ECO:0000313" key="21">
    <source>
        <dbReference type="RefSeq" id="XP_022336375.1"/>
    </source>
</evidence>
<dbReference type="InterPro" id="IPR036116">
    <property type="entry name" value="FN3_sf"/>
</dbReference>
<evidence type="ECO:0000256" key="8">
    <source>
        <dbReference type="ARBA" id="ARBA00023136"/>
    </source>
</evidence>
<dbReference type="SMART" id="SM00219">
    <property type="entry name" value="TyrKc"/>
    <property type="match status" value="1"/>
</dbReference>
<keyword evidence="7 14" id="KW-1133">Transmembrane helix</keyword>
<evidence type="ECO:0000256" key="14">
    <source>
        <dbReference type="SAM" id="Phobius"/>
    </source>
</evidence>
<feature type="binding site" evidence="12">
    <location>
        <position position="524"/>
    </location>
    <ligand>
        <name>ATP</name>
        <dbReference type="ChEBI" id="CHEBI:30616"/>
    </ligand>
</feature>
<dbReference type="InterPro" id="IPR020635">
    <property type="entry name" value="Tyr_kinase_cat_dom"/>
</dbReference>
<dbReference type="Proteomes" id="UP000694844">
    <property type="component" value="Chromosome 5"/>
</dbReference>
<dbReference type="Pfam" id="PF07714">
    <property type="entry name" value="PK_Tyr_Ser-Thr"/>
    <property type="match status" value="1"/>
</dbReference>
<dbReference type="PANTHER" id="PTHR24416:SF620">
    <property type="entry name" value="TYROSINE-PROTEIN KINASE RECEPTOR TORSO"/>
    <property type="match status" value="1"/>
</dbReference>
<evidence type="ECO:0000259" key="16">
    <source>
        <dbReference type="PROSITE" id="PS50011"/>
    </source>
</evidence>
<feature type="region of interest" description="Disordered" evidence="13">
    <location>
        <begin position="827"/>
        <end position="849"/>
    </location>
</feature>
<dbReference type="RefSeq" id="XP_022336375.1">
    <property type="nucleotide sequence ID" value="XM_022480667.1"/>
</dbReference>
<keyword evidence="5" id="KW-0677">Repeat</keyword>
<dbReference type="InterPro" id="IPR003961">
    <property type="entry name" value="FN3_dom"/>
</dbReference>
<evidence type="ECO:0000256" key="3">
    <source>
        <dbReference type="ARBA" id="ARBA00022679"/>
    </source>
</evidence>
<keyword evidence="6" id="KW-0418">Kinase</keyword>
<feature type="domain" description="Fibronectin type-III" evidence="17">
    <location>
        <begin position="80"/>
        <end position="175"/>
    </location>
</feature>
<dbReference type="GO" id="GO:0005886">
    <property type="term" value="C:plasma membrane"/>
    <property type="evidence" value="ECO:0007669"/>
    <property type="project" value="TreeGrafter"/>
</dbReference>
<dbReference type="GO" id="GO:0005524">
    <property type="term" value="F:ATP binding"/>
    <property type="evidence" value="ECO:0007669"/>
    <property type="project" value="UniProtKB-UniRule"/>
</dbReference>
<evidence type="ECO:0000256" key="13">
    <source>
        <dbReference type="SAM" id="MobiDB-lite"/>
    </source>
</evidence>
<dbReference type="CDD" id="cd00063">
    <property type="entry name" value="FN3"/>
    <property type="match status" value="2"/>
</dbReference>
<keyword evidence="9" id="KW-0675">Receptor</keyword>
<dbReference type="SUPFAM" id="SSF49265">
    <property type="entry name" value="Fibronectin type III"/>
    <property type="match status" value="2"/>
</dbReference>
<dbReference type="Gene3D" id="2.60.40.10">
    <property type="entry name" value="Immunoglobulins"/>
    <property type="match status" value="1"/>
</dbReference>
<dbReference type="InterPro" id="IPR001245">
    <property type="entry name" value="Ser-Thr/Tyr_kinase_cat_dom"/>
</dbReference>
<comment type="catalytic activity">
    <reaction evidence="11">
        <text>L-tyrosyl-[protein] + ATP = O-phospho-L-tyrosyl-[protein] + ADP + H(+)</text>
        <dbReference type="Rhea" id="RHEA:10596"/>
        <dbReference type="Rhea" id="RHEA-COMP:10136"/>
        <dbReference type="Rhea" id="RHEA-COMP:20101"/>
        <dbReference type="ChEBI" id="CHEBI:15378"/>
        <dbReference type="ChEBI" id="CHEBI:30616"/>
        <dbReference type="ChEBI" id="CHEBI:46858"/>
        <dbReference type="ChEBI" id="CHEBI:61978"/>
        <dbReference type="ChEBI" id="CHEBI:456216"/>
        <dbReference type="EC" id="2.7.10.1"/>
    </reaction>
</comment>
<comment type="subcellular location">
    <subcellularLocation>
        <location evidence="1">Membrane</location>
        <topology evidence="1">Single-pass membrane protein</topology>
    </subcellularLocation>
</comment>
<evidence type="ECO:0000256" key="11">
    <source>
        <dbReference type="ARBA" id="ARBA00051243"/>
    </source>
</evidence>
<organism evidence="18 21">
    <name type="scientific">Crassostrea virginica</name>
    <name type="common">Eastern oyster</name>
    <dbReference type="NCBI Taxonomy" id="6565"/>
    <lineage>
        <taxon>Eukaryota</taxon>
        <taxon>Metazoa</taxon>
        <taxon>Spiralia</taxon>
        <taxon>Lophotrochozoa</taxon>
        <taxon>Mollusca</taxon>
        <taxon>Bivalvia</taxon>
        <taxon>Autobranchia</taxon>
        <taxon>Pteriomorphia</taxon>
        <taxon>Ostreida</taxon>
        <taxon>Ostreoidea</taxon>
        <taxon>Ostreidae</taxon>
        <taxon>Crassostrea</taxon>
    </lineage>
</organism>
<dbReference type="RefSeq" id="XP_022336373.1">
    <property type="nucleotide sequence ID" value="XM_022480665.1"/>
</dbReference>
<dbReference type="RefSeq" id="XP_022336374.1">
    <property type="nucleotide sequence ID" value="XM_022480666.1"/>
</dbReference>
<dbReference type="InterPro" id="IPR017441">
    <property type="entry name" value="Protein_kinase_ATP_BS"/>
</dbReference>
<feature type="signal peptide" evidence="15">
    <location>
        <begin position="1"/>
        <end position="21"/>
    </location>
</feature>
<dbReference type="PROSITE" id="PS00109">
    <property type="entry name" value="PROTEIN_KINASE_TYR"/>
    <property type="match status" value="1"/>
</dbReference>
<dbReference type="PROSITE" id="PS50011">
    <property type="entry name" value="PROTEIN_KINASE_DOM"/>
    <property type="match status" value="1"/>
</dbReference>
<feature type="domain" description="Fibronectin type-III" evidence="17">
    <location>
        <begin position="303"/>
        <end position="414"/>
    </location>
</feature>
<dbReference type="PROSITE" id="PS50853">
    <property type="entry name" value="FN3"/>
    <property type="match status" value="2"/>
</dbReference>
<dbReference type="InterPro" id="IPR013783">
    <property type="entry name" value="Ig-like_fold"/>
</dbReference>
<dbReference type="SUPFAM" id="SSF56112">
    <property type="entry name" value="Protein kinase-like (PK-like)"/>
    <property type="match status" value="1"/>
</dbReference>
<evidence type="ECO:0000256" key="4">
    <source>
        <dbReference type="ARBA" id="ARBA00022692"/>
    </source>
</evidence>
<dbReference type="OrthoDB" id="3256376at2759"/>
<dbReference type="CDD" id="cd00192">
    <property type="entry name" value="PTKc"/>
    <property type="match status" value="1"/>
</dbReference>
<dbReference type="GO" id="GO:0004714">
    <property type="term" value="F:transmembrane receptor protein tyrosine kinase activity"/>
    <property type="evidence" value="ECO:0007669"/>
    <property type="project" value="UniProtKB-EC"/>
</dbReference>
<feature type="domain" description="Protein kinase" evidence="16">
    <location>
        <begin position="492"/>
        <end position="808"/>
    </location>
</feature>
<evidence type="ECO:0000259" key="17">
    <source>
        <dbReference type="PROSITE" id="PS50853"/>
    </source>
</evidence>
<evidence type="ECO:0000313" key="18">
    <source>
        <dbReference type="Proteomes" id="UP000694844"/>
    </source>
</evidence>
<dbReference type="GO" id="GO:0043235">
    <property type="term" value="C:receptor complex"/>
    <property type="evidence" value="ECO:0007669"/>
    <property type="project" value="TreeGrafter"/>
</dbReference>
<keyword evidence="3" id="KW-0808">Transferase</keyword>
<evidence type="ECO:0000256" key="2">
    <source>
        <dbReference type="ARBA" id="ARBA00011902"/>
    </source>
</evidence>
<keyword evidence="18" id="KW-1185">Reference proteome</keyword>
<keyword evidence="10" id="KW-0325">Glycoprotein</keyword>
<dbReference type="InterPro" id="IPR011009">
    <property type="entry name" value="Kinase-like_dom_sf"/>
</dbReference>
<dbReference type="EC" id="2.7.10.1" evidence="2"/>
<sequence length="978" mass="110324">MKTMNTFKLVFLCGTLVTSSGYNTADGGRILNDLCKAKCYLKSNDSNTCLSKCSSQSVLSNESFPMLGTLNYSAIDTCAFNKPPSGNISNTYNIFLKWDYGLYETDISMYTIWRLMKFESFFEKEWQLIASTNVTSFVVDDLAPDVNYKFKIVPVSNEDVFLPTQETRWVQSLREGAIVQQPLSITVSNETIIGKNVKVLLSWKPPQERPCFYKVFWMSANCGTHKSRVIDLSTIQGPSVWISRLGFGCDYKFDIQSSADPYFITVSDFTVTSYSTIDCLSATFHNYSLCAPEPPSEMSVRTVETYVDTVHNMSAGDILLSWKPPSNVSLRNQIDLYRVKFRKVAPLHHLKYLIPHVNFTDVPGNQTWVVLKKMHWFNDYRFSISAISSGGESKDCTKTFKLGEFYELTSTEEPIKVVDDQTEAVIAVTVVVLAIFVAFIIICVVKRRRGLQDENERKTSDEALNPLYVATPHSSCQDPLLIDDMEICFENLQLLEVIGEGAFGKVHKGEYFQKNGKICTVAVKMLKEFADKTEEKSLLTEIDAMKQLGYHPNIVGMLGYCTKPSFLCLIMDFCPLGDLRHYLLNCRHQMMKTGQRVTRGSDSGISPGCDRRGDLSFFSQGLDGAEEDASSALSDTVGRESESCIHETTLLSYARQIAIGMEFLSQKKFIHRDLAARNILMVDNRRLKISDFGLTRDIYETNMYQPTSSRKLPYKWMAIESIFDQIFTIKSDVWSFGIVLWEIVTLGGSPYPGIPNEDLFRLLKDGYRMDQPENCSTDIYQMMLSAWHPHADCRPTFSDLRQKLESMLEATKSYINLSVNVSQDYYTNDNSSRDSSPSSVQDSVTDSTGSRSSYLVMNIQGETNPSPVIPNTYLSLPQNIVSNSYTEYKPVCTHGQDSGCVYVTEQCDMCRSLPCPLCNTGNKQKPDVIHSMTSLKDITQLSEEVQNQESDNANGYLDKSNMEVKADSDIQTHIPIST</sequence>
<dbReference type="KEGG" id="cvn:111132819"/>
<evidence type="ECO:0000256" key="15">
    <source>
        <dbReference type="SAM" id="SignalP"/>
    </source>
</evidence>
<dbReference type="Gene3D" id="3.30.200.20">
    <property type="entry name" value="Phosphorylase Kinase, domain 1"/>
    <property type="match status" value="1"/>
</dbReference>
<dbReference type="InterPro" id="IPR000719">
    <property type="entry name" value="Prot_kinase_dom"/>
</dbReference>
<accession>A0A8B8E8B0</accession>
<name>A0A8B8E8B0_CRAVI</name>
<keyword evidence="12" id="KW-0067">ATP-binding</keyword>
<dbReference type="GeneID" id="111132819"/>
<dbReference type="PROSITE" id="PS00107">
    <property type="entry name" value="PROTEIN_KINASE_ATP"/>
    <property type="match status" value="1"/>
</dbReference>
<evidence type="ECO:0000256" key="1">
    <source>
        <dbReference type="ARBA" id="ARBA00004167"/>
    </source>
</evidence>
<evidence type="ECO:0000256" key="9">
    <source>
        <dbReference type="ARBA" id="ARBA00023170"/>
    </source>
</evidence>
<evidence type="ECO:0000256" key="7">
    <source>
        <dbReference type="ARBA" id="ARBA00022989"/>
    </source>
</evidence>
<dbReference type="GO" id="GO:0007169">
    <property type="term" value="P:cell surface receptor protein tyrosine kinase signaling pathway"/>
    <property type="evidence" value="ECO:0007669"/>
    <property type="project" value="TreeGrafter"/>
</dbReference>
<evidence type="ECO:0000256" key="5">
    <source>
        <dbReference type="ARBA" id="ARBA00022737"/>
    </source>
</evidence>
<gene>
    <name evidence="19 20 21" type="primary">LOC111132819</name>
</gene>
<evidence type="ECO:0000313" key="19">
    <source>
        <dbReference type="RefSeq" id="XP_022336373.1"/>
    </source>
</evidence>
<dbReference type="InterPro" id="IPR050122">
    <property type="entry name" value="RTK"/>
</dbReference>
<dbReference type="InterPro" id="IPR008266">
    <property type="entry name" value="Tyr_kinase_AS"/>
</dbReference>
<keyword evidence="4 14" id="KW-0812">Transmembrane</keyword>
<dbReference type="PANTHER" id="PTHR24416">
    <property type="entry name" value="TYROSINE-PROTEIN KINASE RECEPTOR"/>
    <property type="match status" value="1"/>
</dbReference>
<dbReference type="FunFam" id="1.10.510.10:FF:000462">
    <property type="entry name" value="Receptor tyrosine kinase"/>
    <property type="match status" value="1"/>
</dbReference>
<reference evidence="19 20" key="1">
    <citation type="submission" date="2025-04" db="UniProtKB">
        <authorList>
            <consortium name="RefSeq"/>
        </authorList>
    </citation>
    <scope>IDENTIFICATION</scope>
    <source>
        <tissue evidence="19 20">Whole sample</tissue>
    </source>
</reference>
<evidence type="ECO:0000256" key="10">
    <source>
        <dbReference type="ARBA" id="ARBA00023180"/>
    </source>
</evidence>
<dbReference type="Gene3D" id="1.10.510.10">
    <property type="entry name" value="Transferase(Phosphotransferase) domain 1"/>
    <property type="match status" value="1"/>
</dbReference>
<proteinExistence type="predicted"/>
<evidence type="ECO:0000256" key="6">
    <source>
        <dbReference type="ARBA" id="ARBA00022777"/>
    </source>
</evidence>
<keyword evidence="15" id="KW-0732">Signal</keyword>
<protein>
    <recommendedName>
        <fullName evidence="2">receptor protein-tyrosine kinase</fullName>
        <ecNumber evidence="2">2.7.10.1</ecNumber>
    </recommendedName>
</protein>
<keyword evidence="12" id="KW-0547">Nucleotide-binding</keyword>
<dbReference type="Pfam" id="PF00041">
    <property type="entry name" value="fn3"/>
    <property type="match status" value="1"/>
</dbReference>
<evidence type="ECO:0000313" key="20">
    <source>
        <dbReference type="RefSeq" id="XP_022336374.1"/>
    </source>
</evidence>